<keyword evidence="13 19" id="KW-1133">Transmembrane helix</keyword>
<dbReference type="SUPFAM" id="SSF81343">
    <property type="entry name" value="Fumarate reductase respiratory complex transmembrane subunits"/>
    <property type="match status" value="1"/>
</dbReference>
<keyword evidence="12 16" id="KW-0249">Electron transport</keyword>
<evidence type="ECO:0000256" key="17">
    <source>
        <dbReference type="PIRSR" id="PIRSR000169-1"/>
    </source>
</evidence>
<evidence type="ECO:0000256" key="12">
    <source>
        <dbReference type="ARBA" id="ARBA00022982"/>
    </source>
</evidence>
<dbReference type="Gene3D" id="1.20.1300.10">
    <property type="entry name" value="Fumarate reductase/succinate dehydrogenase, transmembrane subunit"/>
    <property type="match status" value="1"/>
</dbReference>
<evidence type="ECO:0000256" key="3">
    <source>
        <dbReference type="ARBA" id="ARBA00005163"/>
    </source>
</evidence>
<proteinExistence type="predicted"/>
<keyword evidence="14 18" id="KW-0408">Iron</keyword>
<dbReference type="GO" id="GO:0009055">
    <property type="term" value="F:electron transfer activity"/>
    <property type="evidence" value="ECO:0007669"/>
    <property type="project" value="TreeGrafter"/>
</dbReference>
<evidence type="ECO:0000256" key="6">
    <source>
        <dbReference type="ARBA" id="ARBA00022475"/>
    </source>
</evidence>
<keyword evidence="15 16" id="KW-0472">Membrane</keyword>
<evidence type="ECO:0000256" key="13">
    <source>
        <dbReference type="ARBA" id="ARBA00022989"/>
    </source>
</evidence>
<comment type="cofactor">
    <cofactor evidence="18">
        <name>heme</name>
        <dbReference type="ChEBI" id="CHEBI:30413"/>
    </cofactor>
    <text evidence="18">The heme is bound between the two transmembrane subunits.</text>
</comment>
<dbReference type="Pfam" id="PF01127">
    <property type="entry name" value="Sdh_cyt"/>
    <property type="match status" value="1"/>
</dbReference>
<comment type="subcellular location">
    <subcellularLocation>
        <location evidence="2 16">Cell inner membrane</location>
        <topology evidence="2 16">Multi-pass membrane protein</topology>
    </subcellularLocation>
</comment>
<dbReference type="GO" id="GO:0006099">
    <property type="term" value="P:tricarboxylic acid cycle"/>
    <property type="evidence" value="ECO:0007669"/>
    <property type="project" value="UniProtKB-UniRule"/>
</dbReference>
<protein>
    <recommendedName>
        <fullName evidence="4 16">Succinate dehydrogenase hydrophobic membrane anchor subunit</fullName>
    </recommendedName>
</protein>
<dbReference type="InterPro" id="IPR000701">
    <property type="entry name" value="SuccDH_FuR_B_TM-su"/>
</dbReference>
<feature type="binding site" description="axial binding residue" evidence="18">
    <location>
        <position position="70"/>
    </location>
    <ligand>
        <name>heme</name>
        <dbReference type="ChEBI" id="CHEBI:30413"/>
        <note>ligand shared with second transmembrane subunit</note>
    </ligand>
    <ligandPart>
        <name>Fe</name>
        <dbReference type="ChEBI" id="CHEBI:18248"/>
    </ligandPart>
</feature>
<dbReference type="GO" id="GO:0046872">
    <property type="term" value="F:metal ion binding"/>
    <property type="evidence" value="ECO:0007669"/>
    <property type="project" value="UniProtKB-KW"/>
</dbReference>
<dbReference type="UniPathway" id="UPA00223"/>
<feature type="binding site" evidence="17">
    <location>
        <position position="82"/>
    </location>
    <ligand>
        <name>a ubiquinone</name>
        <dbReference type="ChEBI" id="CHEBI:16389"/>
    </ligand>
</feature>
<keyword evidence="6 16" id="KW-1003">Cell membrane</keyword>
<gene>
    <name evidence="20" type="ORF">DFR26_1716</name>
</gene>
<evidence type="ECO:0000256" key="15">
    <source>
        <dbReference type="ARBA" id="ARBA00023136"/>
    </source>
</evidence>
<organism evidence="20 21">
    <name type="scientific">Paraperlucidibaca baekdonensis</name>
    <dbReference type="NCBI Taxonomy" id="748120"/>
    <lineage>
        <taxon>Bacteria</taxon>
        <taxon>Pseudomonadati</taxon>
        <taxon>Pseudomonadota</taxon>
        <taxon>Gammaproteobacteria</taxon>
        <taxon>Moraxellales</taxon>
        <taxon>Moraxellaceae</taxon>
        <taxon>Paraperlucidibaca</taxon>
    </lineage>
</organism>
<feature type="transmembrane region" description="Helical" evidence="19">
    <location>
        <begin position="94"/>
        <end position="119"/>
    </location>
</feature>
<dbReference type="OrthoDB" id="5612767at2"/>
<evidence type="ECO:0000256" key="19">
    <source>
        <dbReference type="SAM" id="Phobius"/>
    </source>
</evidence>
<dbReference type="PANTHER" id="PTHR38689:SF1">
    <property type="entry name" value="SUCCINATE DEHYDROGENASE HYDROPHOBIC MEMBRANE ANCHOR SUBUNIT"/>
    <property type="match status" value="1"/>
</dbReference>
<reference evidence="20 21" key="1">
    <citation type="submission" date="2018-08" db="EMBL/GenBank/DDBJ databases">
        <title>Genomic Encyclopedia of Type Strains, Phase IV (KMG-IV): sequencing the most valuable type-strain genomes for metagenomic binning, comparative biology and taxonomic classification.</title>
        <authorList>
            <person name="Goeker M."/>
        </authorList>
    </citation>
    <scope>NUCLEOTIDE SEQUENCE [LARGE SCALE GENOMIC DNA]</scope>
    <source>
        <strain evidence="20 21">DSM 26022</strain>
    </source>
</reference>
<keyword evidence="8 16" id="KW-0816">Tricarboxylic acid cycle</keyword>
<evidence type="ECO:0000256" key="1">
    <source>
        <dbReference type="ARBA" id="ARBA00004050"/>
    </source>
</evidence>
<evidence type="ECO:0000256" key="14">
    <source>
        <dbReference type="ARBA" id="ARBA00023004"/>
    </source>
</evidence>
<evidence type="ECO:0000256" key="10">
    <source>
        <dbReference type="ARBA" id="ARBA00022692"/>
    </source>
</evidence>
<evidence type="ECO:0000256" key="4">
    <source>
        <dbReference type="ARBA" id="ARBA00019425"/>
    </source>
</evidence>
<keyword evidence="21" id="KW-1185">Reference proteome</keyword>
<feature type="transmembrane region" description="Helical" evidence="19">
    <location>
        <begin position="20"/>
        <end position="38"/>
    </location>
</feature>
<comment type="function">
    <text evidence="1 16">Membrane-anchoring subunit of succinate dehydrogenase (SDH).</text>
</comment>
<evidence type="ECO:0000256" key="8">
    <source>
        <dbReference type="ARBA" id="ARBA00022532"/>
    </source>
</evidence>
<dbReference type="RefSeq" id="WP_116208522.1">
    <property type="nucleotide sequence ID" value="NZ_QUNR01000003.1"/>
</dbReference>
<evidence type="ECO:0000256" key="9">
    <source>
        <dbReference type="ARBA" id="ARBA00022617"/>
    </source>
</evidence>
<keyword evidence="10 19" id="KW-0812">Transmembrane</keyword>
<dbReference type="PIRSF" id="PIRSF000169">
    <property type="entry name" value="SDH_D"/>
    <property type="match status" value="1"/>
</dbReference>
<dbReference type="AlphaFoldDB" id="A0A3E0H611"/>
<sequence>MKSATSFSRSGLSDWLAQRVSAVILAVYTVWLFAWIIAHPSLDYATWHSFMTTTPMRIFTLLALLSFVGHAWIGMWTVLTDYMTSLQMGPKADVLRLIVQMAMAIALFVVIIWGIQIIWGS</sequence>
<evidence type="ECO:0000256" key="18">
    <source>
        <dbReference type="PIRSR" id="PIRSR000169-2"/>
    </source>
</evidence>
<keyword evidence="11 18" id="KW-0479">Metal-binding</keyword>
<evidence type="ECO:0000256" key="7">
    <source>
        <dbReference type="ARBA" id="ARBA00022519"/>
    </source>
</evidence>
<comment type="pathway">
    <text evidence="3 16">Carbohydrate metabolism; tricarboxylic acid cycle.</text>
</comment>
<dbReference type="InterPro" id="IPR014312">
    <property type="entry name" value="Succ_DH_anchor"/>
</dbReference>
<keyword evidence="5 16" id="KW-0813">Transport</keyword>
<dbReference type="EMBL" id="QUNR01000003">
    <property type="protein sequence ID" value="REH37932.1"/>
    <property type="molecule type" value="Genomic_DNA"/>
</dbReference>
<evidence type="ECO:0000256" key="5">
    <source>
        <dbReference type="ARBA" id="ARBA00022448"/>
    </source>
</evidence>
<accession>A0A3E0H611</accession>
<keyword evidence="9 18" id="KW-0349">Heme</keyword>
<evidence type="ECO:0000256" key="11">
    <source>
        <dbReference type="ARBA" id="ARBA00022723"/>
    </source>
</evidence>
<comment type="caution">
    <text evidence="20">The sequence shown here is derived from an EMBL/GenBank/DDBJ whole genome shotgun (WGS) entry which is preliminary data.</text>
</comment>
<dbReference type="GO" id="GO:0020037">
    <property type="term" value="F:heme binding"/>
    <property type="evidence" value="ECO:0007669"/>
    <property type="project" value="InterPro"/>
</dbReference>
<dbReference type="GO" id="GO:0005886">
    <property type="term" value="C:plasma membrane"/>
    <property type="evidence" value="ECO:0007669"/>
    <property type="project" value="UniProtKB-SubCell"/>
</dbReference>
<dbReference type="PANTHER" id="PTHR38689">
    <property type="entry name" value="SUCCINATE DEHYDROGENASE HYDROPHOBIC MEMBRANE ANCHOR SUBUNIT"/>
    <property type="match status" value="1"/>
</dbReference>
<evidence type="ECO:0000256" key="16">
    <source>
        <dbReference type="PIRNR" id="PIRNR000169"/>
    </source>
</evidence>
<evidence type="ECO:0000313" key="21">
    <source>
        <dbReference type="Proteomes" id="UP000256774"/>
    </source>
</evidence>
<dbReference type="InterPro" id="IPR034804">
    <property type="entry name" value="SQR/QFR_C/D"/>
</dbReference>
<keyword evidence="7 16" id="KW-0997">Cell inner membrane</keyword>
<dbReference type="NCBIfam" id="TIGR02968">
    <property type="entry name" value="succ_dehyd_anc"/>
    <property type="match status" value="1"/>
</dbReference>
<evidence type="ECO:0000256" key="2">
    <source>
        <dbReference type="ARBA" id="ARBA00004429"/>
    </source>
</evidence>
<dbReference type="Proteomes" id="UP000256774">
    <property type="component" value="Unassembled WGS sequence"/>
</dbReference>
<name>A0A3E0H611_9GAMM</name>
<dbReference type="GO" id="GO:0017004">
    <property type="term" value="P:cytochrome complex assembly"/>
    <property type="evidence" value="ECO:0007669"/>
    <property type="project" value="TreeGrafter"/>
</dbReference>
<evidence type="ECO:0000313" key="20">
    <source>
        <dbReference type="EMBL" id="REH37932.1"/>
    </source>
</evidence>
<dbReference type="CDD" id="cd03494">
    <property type="entry name" value="SQR_TypeC_SdhD"/>
    <property type="match status" value="1"/>
</dbReference>
<feature type="transmembrane region" description="Helical" evidence="19">
    <location>
        <begin position="58"/>
        <end position="82"/>
    </location>
</feature>